<evidence type="ECO:0000256" key="1">
    <source>
        <dbReference type="SAM" id="MobiDB-lite"/>
    </source>
</evidence>
<dbReference type="Pfam" id="PF12807">
    <property type="entry name" value="eIF3_p135"/>
    <property type="match status" value="1"/>
</dbReference>
<proteinExistence type="predicted"/>
<feature type="domain" description="Clu" evidence="2">
    <location>
        <begin position="142"/>
        <end position="401"/>
    </location>
</feature>
<evidence type="ECO:0000259" key="2">
    <source>
        <dbReference type="PROSITE" id="PS51823"/>
    </source>
</evidence>
<dbReference type="VEuPathDB" id="TriTrypDB:TcIL3000.11.15050"/>
<dbReference type="AlphaFoldDB" id="G0V2W5"/>
<feature type="compositionally biased region" description="Low complexity" evidence="1">
    <location>
        <begin position="10"/>
        <end position="26"/>
    </location>
</feature>
<accession>G0V2W5</accession>
<name>G0V2W5_TRYCI</name>
<dbReference type="Pfam" id="PF13236">
    <property type="entry name" value="CLU"/>
    <property type="match status" value="1"/>
</dbReference>
<gene>
    <name evidence="3" type="ORF">TCIL3000_11_15050</name>
</gene>
<evidence type="ECO:0000313" key="3">
    <source>
        <dbReference type="EMBL" id="CCC95988.1"/>
    </source>
</evidence>
<dbReference type="InterPro" id="IPR033646">
    <property type="entry name" value="CLU-central"/>
</dbReference>
<reference evidence="3" key="1">
    <citation type="journal article" date="2012" name="Proc. Natl. Acad. Sci. U.S.A.">
        <title>Antigenic diversity is generated by distinct evolutionary mechanisms in African trypanosome species.</title>
        <authorList>
            <person name="Jackson A.P."/>
            <person name="Berry A."/>
            <person name="Aslett M."/>
            <person name="Allison H.C."/>
            <person name="Burton P."/>
            <person name="Vavrova-Anderson J."/>
            <person name="Brown R."/>
            <person name="Browne H."/>
            <person name="Corton N."/>
            <person name="Hauser H."/>
            <person name="Gamble J."/>
            <person name="Gilderthorp R."/>
            <person name="Marcello L."/>
            <person name="McQuillan J."/>
            <person name="Otto T.D."/>
            <person name="Quail M.A."/>
            <person name="Sanders M.J."/>
            <person name="van Tonder A."/>
            <person name="Ginger M.L."/>
            <person name="Field M.C."/>
            <person name="Barry J.D."/>
            <person name="Hertz-Fowler C."/>
            <person name="Berriman M."/>
        </authorList>
    </citation>
    <scope>NUCLEOTIDE SEQUENCE</scope>
    <source>
        <strain evidence="3">IL3000</strain>
    </source>
</reference>
<dbReference type="InterPro" id="IPR025697">
    <property type="entry name" value="CLU_dom"/>
</dbReference>
<dbReference type="EMBL" id="HE575324">
    <property type="protein sequence ID" value="CCC95988.1"/>
    <property type="molecule type" value="Genomic_DNA"/>
</dbReference>
<protein>
    <submittedName>
        <fullName evidence="3">Uncharacterized protein TCIL3000_11_15050</fullName>
    </submittedName>
</protein>
<organism evidence="3">
    <name type="scientific">Trypanosoma congolense (strain IL3000)</name>
    <dbReference type="NCBI Taxonomy" id="1068625"/>
    <lineage>
        <taxon>Eukaryota</taxon>
        <taxon>Discoba</taxon>
        <taxon>Euglenozoa</taxon>
        <taxon>Kinetoplastea</taxon>
        <taxon>Metakinetoplastina</taxon>
        <taxon>Trypanosomatida</taxon>
        <taxon>Trypanosomatidae</taxon>
        <taxon>Trypanosoma</taxon>
        <taxon>Nannomonas</taxon>
    </lineage>
</organism>
<sequence>MVRLPPLEKGGFPARGRLPGRGRAAPHISPQRKRSRIYWQLLDSPAPLHSGPLGEMVGEVPIGTVIREVQRYRDPFGNWWIASRSVDGPVLWLPFCATQTEGTEDTQPRWCRVYDERAVEEIQSAAANGGKEFDRLTAPPEPIERALPSLNDVRGFIRLFETAWCSVECAAIRPRDWNGEYQQLVEQSLFSEWEVSQQGRVQLQRFLREFKEAAKVAVMHIVADSLPPTDTHVEKHLIRINESAVLCDGLLVRVMFDDVSSERDCECGDHAWQTALQFMHAQQMMALEAPKRLLYTVPTAVVTFCGMRACVFGVPPIETKNIVCLPLQEVEEEQWDVPGVVTARLEDLGAAMGLKKHTLKGEGGRIVEIPITADLAVVKGWDKRLYIVGTHRVFPQPVLVAQPEGTKVPCSKYISGVTLANLRIRPEFLFRWGRPVNPDAFVKNATTPEDDSALIEATEYLRTKLIPSVAAVIGLHEPVTFPQQDVAVCTLCAGIMENELRFVVCRNDKKCCSICSHCYTQRLSESDVPPRDLYSCAVKCRSGFRGPKGLLLEPSITLLFHANGLNLRFLPFVYSAIPECARFAVGHYCEVEMIARTAVRVLRSKLRNISHDIEEVKNATVEFLLALLQSANSTSKHFWARELGPSIEKLYGPLEPFNMGNIDVELLCNRITEISGIVLSDASVQSMCNAEAPFLQLEQFLPIVKTVLPPQVTSREVQEKLHSGILNGLGEMLLFWIGALPADEERKSGRTAPLCEPFYLSERAV</sequence>
<dbReference type="InterPro" id="IPR027523">
    <property type="entry name" value="CLU_prot"/>
</dbReference>
<feature type="region of interest" description="Disordered" evidence="1">
    <location>
        <begin position="1"/>
        <end position="29"/>
    </location>
</feature>
<dbReference type="PANTHER" id="PTHR12601">
    <property type="entry name" value="EUKARYOTIC TRANSLATION INITIATION FACTOR 3 SUBUNIT EIF-3"/>
    <property type="match status" value="1"/>
</dbReference>
<dbReference type="PROSITE" id="PS51823">
    <property type="entry name" value="CLU"/>
    <property type="match status" value="1"/>
</dbReference>